<evidence type="ECO:0000259" key="1">
    <source>
        <dbReference type="Pfam" id="PF00724"/>
    </source>
</evidence>
<dbReference type="SUPFAM" id="SSF51395">
    <property type="entry name" value="FMN-linked oxidoreductases"/>
    <property type="match status" value="1"/>
</dbReference>
<organism evidence="2 3">
    <name type="scientific">Rhizoctonia solani</name>
    <dbReference type="NCBI Taxonomy" id="456999"/>
    <lineage>
        <taxon>Eukaryota</taxon>
        <taxon>Fungi</taxon>
        <taxon>Dikarya</taxon>
        <taxon>Basidiomycota</taxon>
        <taxon>Agaricomycotina</taxon>
        <taxon>Agaricomycetes</taxon>
        <taxon>Cantharellales</taxon>
        <taxon>Ceratobasidiaceae</taxon>
        <taxon>Rhizoctonia</taxon>
    </lineage>
</organism>
<dbReference type="GO" id="GO:0010181">
    <property type="term" value="F:FMN binding"/>
    <property type="evidence" value="ECO:0007669"/>
    <property type="project" value="InterPro"/>
</dbReference>
<dbReference type="FunFam" id="3.20.20.70:FF:000138">
    <property type="entry name" value="NADPH dehydrogenase 1"/>
    <property type="match status" value="1"/>
</dbReference>
<evidence type="ECO:0000313" key="2">
    <source>
        <dbReference type="EMBL" id="CAE6448528.1"/>
    </source>
</evidence>
<dbReference type="GO" id="GO:0003959">
    <property type="term" value="F:NADPH dehydrogenase activity"/>
    <property type="evidence" value="ECO:0007669"/>
    <property type="project" value="TreeGrafter"/>
</dbReference>
<protein>
    <recommendedName>
        <fullName evidence="1">NADH:flavin oxidoreductase/NADH oxidase N-terminal domain-containing protein</fullName>
    </recommendedName>
</protein>
<dbReference type="PANTHER" id="PTHR22893">
    <property type="entry name" value="NADH OXIDOREDUCTASE-RELATED"/>
    <property type="match status" value="1"/>
</dbReference>
<dbReference type="Pfam" id="PF00724">
    <property type="entry name" value="Oxidored_FMN"/>
    <property type="match status" value="1"/>
</dbReference>
<reference evidence="2" key="1">
    <citation type="submission" date="2021-01" db="EMBL/GenBank/DDBJ databases">
        <authorList>
            <person name="Kaushik A."/>
        </authorList>
    </citation>
    <scope>NUCLEOTIDE SEQUENCE</scope>
    <source>
        <strain evidence="2">AG1-1B</strain>
    </source>
</reference>
<dbReference type="EMBL" id="CAJMWQ010001379">
    <property type="protein sequence ID" value="CAE6448528.1"/>
    <property type="molecule type" value="Genomic_DNA"/>
</dbReference>
<dbReference type="Proteomes" id="UP000663826">
    <property type="component" value="Unassembled WGS sequence"/>
</dbReference>
<dbReference type="Gene3D" id="3.20.20.70">
    <property type="entry name" value="Aldolase class I"/>
    <property type="match status" value="1"/>
</dbReference>
<dbReference type="InterPro" id="IPR001155">
    <property type="entry name" value="OxRdtase_FMN_N"/>
</dbReference>
<proteinExistence type="predicted"/>
<accession>A0A8H3B6K0</accession>
<comment type="caution">
    <text evidence="2">The sequence shown here is derived from an EMBL/GenBank/DDBJ whole genome shotgun (WGS) entry which is preliminary data.</text>
</comment>
<gene>
    <name evidence="2" type="ORF">RDB_LOCUS76738</name>
</gene>
<feature type="domain" description="NADH:flavin oxidoreductase/NADH oxidase N-terminal" evidence="1">
    <location>
        <begin position="12"/>
        <end position="351"/>
    </location>
</feature>
<evidence type="ECO:0000313" key="3">
    <source>
        <dbReference type="Proteomes" id="UP000663826"/>
    </source>
</evidence>
<dbReference type="AlphaFoldDB" id="A0A8H3B6K0"/>
<dbReference type="CDD" id="cd02933">
    <property type="entry name" value="OYE_like_FMN"/>
    <property type="match status" value="1"/>
</dbReference>
<sequence>MEALPMSPLSNKLFTPLKLGNITLSHRVVMAPLTRYRADDSHAHTELGVQYYAQRAEVPGTLLVTEGTLISPEAGGYDRVPGIWSDEQIAAWKKVTDAVTDAVHERHSYIYLQLWALGRAADPNVLAREGLPFVSASPIPIEEGGPVPRALSEEEIKRYIEQYAQVAKNAVLRAGFDGVELHSANGYLLDQFLQDNSNQRTDRYGGSVENRARFVLEVVQAVTAAVGENKTAIRFSPWTKFQGMGMQDPIPTFSYVIKELSEKHSNLAYVHLVEPIVEEVSTQGIQTNKQTESNDFAREIWGSRPFLSAGGYDAKRGEEVVNKYDSSAIVFGRYFISNPDLPERLRKGLALTHYDRNTFYSPGPKGYVDYPRAGEVQA</sequence>
<name>A0A8H3B6K0_9AGAM</name>
<dbReference type="InterPro" id="IPR045247">
    <property type="entry name" value="Oye-like"/>
</dbReference>
<dbReference type="PANTHER" id="PTHR22893:SF91">
    <property type="entry name" value="NADPH DEHYDROGENASE 2-RELATED"/>
    <property type="match status" value="1"/>
</dbReference>
<dbReference type="InterPro" id="IPR013785">
    <property type="entry name" value="Aldolase_TIM"/>
</dbReference>